<gene>
    <name evidence="7" type="ORF">DC487_12075</name>
</gene>
<dbReference type="PROSITE" id="PS50893">
    <property type="entry name" value="ABC_TRANSPORTER_2"/>
    <property type="match status" value="1"/>
</dbReference>
<dbReference type="PROSITE" id="PS00211">
    <property type="entry name" value="ABC_TRANSPORTER_1"/>
    <property type="match status" value="1"/>
</dbReference>
<dbReference type="InterPro" id="IPR017871">
    <property type="entry name" value="ABC_transporter-like_CS"/>
</dbReference>
<organism evidence="7 8">
    <name type="scientific">Sphingobacterium corticibacter</name>
    <dbReference type="NCBI Taxonomy" id="2171749"/>
    <lineage>
        <taxon>Bacteria</taxon>
        <taxon>Pseudomonadati</taxon>
        <taxon>Bacteroidota</taxon>
        <taxon>Sphingobacteriia</taxon>
        <taxon>Sphingobacteriales</taxon>
        <taxon>Sphingobacteriaceae</taxon>
        <taxon>Sphingobacterium</taxon>
    </lineage>
</organism>
<keyword evidence="2" id="KW-0547">Nucleotide-binding</keyword>
<dbReference type="SUPFAM" id="SSF52540">
    <property type="entry name" value="P-loop containing nucleoside triphosphate hydrolases"/>
    <property type="match status" value="1"/>
</dbReference>
<dbReference type="GO" id="GO:0005524">
    <property type="term" value="F:ATP binding"/>
    <property type="evidence" value="ECO:0007669"/>
    <property type="project" value="UniProtKB-KW"/>
</dbReference>
<evidence type="ECO:0000256" key="5">
    <source>
        <dbReference type="ARBA" id="ARBA00037066"/>
    </source>
</evidence>
<evidence type="ECO:0000313" key="7">
    <source>
        <dbReference type="EMBL" id="PVH24850.1"/>
    </source>
</evidence>
<dbReference type="InterPro" id="IPR003439">
    <property type="entry name" value="ABC_transporter-like_ATP-bd"/>
</dbReference>
<dbReference type="NCBIfam" id="NF010068">
    <property type="entry name" value="PRK13548.1"/>
    <property type="match status" value="1"/>
</dbReference>
<keyword evidence="8" id="KW-1185">Reference proteome</keyword>
<dbReference type="AlphaFoldDB" id="A0A2T8HHG6"/>
<sequence length="257" mass="28775">MIEVKNLSYQIGNKPILRHIDMQARPGELLAMIGPNGAGKSTLMKLLCGEVKSPQDSISLHGKTLSGYKSKELALMRAVLTQANEVSVDFSVQELVTMGRYPHFEVNPSMTDLEIIEAVLEEMGIQHFKDRSYHSLSGGEKQRVQLARVLAQIYERPDAILFLDEPINGLDIQYQQIILEKAKKMAAKGWTVLCVLHDINFASKYADKILILKAGEVANFGTPTEIITAENMLKTYNIRTKVWQDPEIGYPFIVPTS</sequence>
<evidence type="ECO:0000259" key="6">
    <source>
        <dbReference type="PROSITE" id="PS50893"/>
    </source>
</evidence>
<evidence type="ECO:0000256" key="3">
    <source>
        <dbReference type="ARBA" id="ARBA00022840"/>
    </source>
</evidence>
<accession>A0A2T8HHG6</accession>
<evidence type="ECO:0000256" key="1">
    <source>
        <dbReference type="ARBA" id="ARBA00022448"/>
    </source>
</evidence>
<comment type="function">
    <text evidence="5">Part of the ABC transporter complex HmuTUV involved in hemin import. Responsible for energy coupling to the transport system.</text>
</comment>
<feature type="domain" description="ABC transporter" evidence="6">
    <location>
        <begin position="2"/>
        <end position="239"/>
    </location>
</feature>
<reference evidence="7 8" key="1">
    <citation type="submission" date="2018-04" db="EMBL/GenBank/DDBJ databases">
        <title>Sphingobacterium cortibacter sp. nov.</title>
        <authorList>
            <person name="Li Y."/>
        </authorList>
    </citation>
    <scope>NUCLEOTIDE SEQUENCE [LARGE SCALE GENOMIC DNA]</scope>
    <source>
        <strain evidence="7 8">2c-3</strain>
    </source>
</reference>
<dbReference type="PANTHER" id="PTHR42794:SF1">
    <property type="entry name" value="HEMIN IMPORT ATP-BINDING PROTEIN HMUV"/>
    <property type="match status" value="1"/>
</dbReference>
<dbReference type="GO" id="GO:0016887">
    <property type="term" value="F:ATP hydrolysis activity"/>
    <property type="evidence" value="ECO:0007669"/>
    <property type="project" value="InterPro"/>
</dbReference>
<evidence type="ECO:0000313" key="8">
    <source>
        <dbReference type="Proteomes" id="UP000245627"/>
    </source>
</evidence>
<name>A0A2T8HHG6_9SPHI</name>
<dbReference type="RefSeq" id="WP_116776230.1">
    <property type="nucleotide sequence ID" value="NZ_QDKG01000004.1"/>
</dbReference>
<dbReference type="InterPro" id="IPR027417">
    <property type="entry name" value="P-loop_NTPase"/>
</dbReference>
<dbReference type="FunFam" id="3.40.50.300:FF:000134">
    <property type="entry name" value="Iron-enterobactin ABC transporter ATP-binding protein"/>
    <property type="match status" value="1"/>
</dbReference>
<dbReference type="Pfam" id="PF00005">
    <property type="entry name" value="ABC_tran"/>
    <property type="match status" value="1"/>
</dbReference>
<dbReference type="InterPro" id="IPR003593">
    <property type="entry name" value="AAA+_ATPase"/>
</dbReference>
<keyword evidence="4" id="KW-1278">Translocase</keyword>
<dbReference type="OrthoDB" id="9806726at2"/>
<comment type="caution">
    <text evidence="7">The sequence shown here is derived from an EMBL/GenBank/DDBJ whole genome shotgun (WGS) entry which is preliminary data.</text>
</comment>
<dbReference type="Proteomes" id="UP000245627">
    <property type="component" value="Unassembled WGS sequence"/>
</dbReference>
<dbReference type="EMBL" id="QDKG01000004">
    <property type="protein sequence ID" value="PVH24850.1"/>
    <property type="molecule type" value="Genomic_DNA"/>
</dbReference>
<dbReference type="Gene3D" id="3.40.50.300">
    <property type="entry name" value="P-loop containing nucleotide triphosphate hydrolases"/>
    <property type="match status" value="1"/>
</dbReference>
<dbReference type="PANTHER" id="PTHR42794">
    <property type="entry name" value="HEMIN IMPORT ATP-BINDING PROTEIN HMUV"/>
    <property type="match status" value="1"/>
</dbReference>
<keyword evidence="1" id="KW-0813">Transport</keyword>
<dbReference type="CDD" id="cd03214">
    <property type="entry name" value="ABC_Iron-Siderophores_B12_Hemin"/>
    <property type="match status" value="1"/>
</dbReference>
<evidence type="ECO:0000256" key="4">
    <source>
        <dbReference type="ARBA" id="ARBA00022967"/>
    </source>
</evidence>
<proteinExistence type="predicted"/>
<evidence type="ECO:0000256" key="2">
    <source>
        <dbReference type="ARBA" id="ARBA00022741"/>
    </source>
</evidence>
<protein>
    <submittedName>
        <fullName evidence="7">Heme ABC transporter ATP-binding protein</fullName>
    </submittedName>
</protein>
<dbReference type="SMART" id="SM00382">
    <property type="entry name" value="AAA"/>
    <property type="match status" value="1"/>
</dbReference>
<keyword evidence="3 7" id="KW-0067">ATP-binding</keyword>